<proteinExistence type="predicted"/>
<feature type="transmembrane region" description="Helical" evidence="1">
    <location>
        <begin position="35"/>
        <end position="54"/>
    </location>
</feature>
<keyword evidence="1" id="KW-0472">Membrane</keyword>
<evidence type="ECO:0000313" key="3">
    <source>
        <dbReference type="Proteomes" id="UP001185792"/>
    </source>
</evidence>
<keyword evidence="1" id="KW-0812">Transmembrane</keyword>
<organism evidence="2 3">
    <name type="scientific">Williamsia marianensis</name>
    <dbReference type="NCBI Taxonomy" id="85044"/>
    <lineage>
        <taxon>Bacteria</taxon>
        <taxon>Bacillati</taxon>
        <taxon>Actinomycetota</taxon>
        <taxon>Actinomycetes</taxon>
        <taxon>Mycobacteriales</taxon>
        <taxon>Nocardiaceae</taxon>
        <taxon>Williamsia</taxon>
    </lineage>
</organism>
<dbReference type="InterPro" id="IPR029058">
    <property type="entry name" value="AB_hydrolase_fold"/>
</dbReference>
<reference evidence="2 3" key="1">
    <citation type="submission" date="2023-10" db="EMBL/GenBank/DDBJ databases">
        <title>Development of a sustainable strategy for remediation of hydrocarbon-contaminated territories based on the waste exchange concept.</title>
        <authorList>
            <person name="Krivoruchko A."/>
        </authorList>
    </citation>
    <scope>NUCLEOTIDE SEQUENCE [LARGE SCALE GENOMIC DNA]</scope>
    <source>
        <strain evidence="2 3">IEGM 1236</strain>
    </source>
</reference>
<accession>A0ABU4EQ29</accession>
<keyword evidence="1" id="KW-1133">Transmembrane helix</keyword>
<dbReference type="InterPro" id="IPR000801">
    <property type="entry name" value="Esterase-like"/>
</dbReference>
<dbReference type="RefSeq" id="WP_317712504.1">
    <property type="nucleotide sequence ID" value="NZ_JAWLUM010000001.1"/>
</dbReference>
<evidence type="ECO:0000256" key="1">
    <source>
        <dbReference type="SAM" id="Phobius"/>
    </source>
</evidence>
<feature type="transmembrane region" description="Helical" evidence="1">
    <location>
        <begin position="66"/>
        <end position="84"/>
    </location>
</feature>
<protein>
    <submittedName>
        <fullName evidence="2">Alpha/beta hydrolase-fold protein</fullName>
    </submittedName>
</protein>
<dbReference type="SUPFAM" id="SSF53474">
    <property type="entry name" value="alpha/beta-Hydrolases"/>
    <property type="match status" value="1"/>
</dbReference>
<dbReference type="InterPro" id="IPR050583">
    <property type="entry name" value="Mycobacterial_A85_antigen"/>
</dbReference>
<keyword evidence="3" id="KW-1185">Reference proteome</keyword>
<dbReference type="Gene3D" id="3.40.50.1820">
    <property type="entry name" value="alpha/beta hydrolase"/>
    <property type="match status" value="1"/>
</dbReference>
<name>A0ABU4EQ29_WILMA</name>
<keyword evidence="2" id="KW-0378">Hydrolase</keyword>
<dbReference type="PANTHER" id="PTHR48098">
    <property type="entry name" value="ENTEROCHELIN ESTERASE-RELATED"/>
    <property type="match status" value="1"/>
</dbReference>
<dbReference type="PANTHER" id="PTHR48098:SF1">
    <property type="entry name" value="DIACYLGLYCEROL ACYLTRANSFERASE_MYCOLYLTRANSFERASE AG85A"/>
    <property type="match status" value="1"/>
</dbReference>
<dbReference type="GO" id="GO:0016787">
    <property type="term" value="F:hydrolase activity"/>
    <property type="evidence" value="ECO:0007669"/>
    <property type="project" value="UniProtKB-KW"/>
</dbReference>
<evidence type="ECO:0000313" key="2">
    <source>
        <dbReference type="EMBL" id="MDV7133323.1"/>
    </source>
</evidence>
<dbReference type="Proteomes" id="UP001185792">
    <property type="component" value="Unassembled WGS sequence"/>
</dbReference>
<gene>
    <name evidence="2" type="ORF">R4198_06395</name>
</gene>
<dbReference type="Pfam" id="PF00756">
    <property type="entry name" value="Esterase"/>
    <property type="match status" value="1"/>
</dbReference>
<comment type="caution">
    <text evidence="2">The sequence shown here is derived from an EMBL/GenBank/DDBJ whole genome shotgun (WGS) entry which is preliminary data.</text>
</comment>
<dbReference type="EMBL" id="JAWLUM010000001">
    <property type="protein sequence ID" value="MDV7133323.1"/>
    <property type="molecule type" value="Genomic_DNA"/>
</dbReference>
<feature type="transmembrane region" description="Helical" evidence="1">
    <location>
        <begin position="96"/>
        <end position="116"/>
    </location>
</feature>
<sequence length="432" mass="46280">MNLAGISLMGGWSTVASQVAAAVLLLIATRFRLRPIVTGAAAGVSVSLGLYGLLSQRQLMPGSAPMMFWIWLSLAVFAVIVGVAEWWRAQWWRRVASVAAVGSICFCVALAANQWAGFYPTTGRAWDALTAQPLANQASLGTLSSLRGTAEPNGKLVAIDGRDDRSHFHHRTEYVYLPPAWFQGAIPPALPAVVMIGGVVTTPEDWIRSGEAIDHVQHYADTHRGYGPILVFVDPTGSLTNDTECVDGSHGNVDTHITEEIRPAVISAFNANPDPARWAVAGWSMGGTCAIDLTVEHSDQFHTFVDISGDAGPNLGNRSQTIASLYRGRPDQWARFDPTTAMRTHGPYAGVSGWFESEGHRTDHSRCGSSQIVAATALSATAQKVDIATTSHFRPGRHSWQFAAAAFDHALPWLMARLTDPASGAADTVVSG</sequence>
<feature type="transmembrane region" description="Helical" evidence="1">
    <location>
        <begin position="6"/>
        <end position="28"/>
    </location>
</feature>